<dbReference type="GO" id="GO:0043137">
    <property type="term" value="P:DNA replication, removal of RNA primer"/>
    <property type="evidence" value="ECO:0007669"/>
    <property type="project" value="TreeGrafter"/>
</dbReference>
<evidence type="ECO:0000256" key="3">
    <source>
        <dbReference type="ARBA" id="ARBA00004065"/>
    </source>
</evidence>
<dbReference type="GO" id="GO:0005737">
    <property type="term" value="C:cytoplasm"/>
    <property type="evidence" value="ECO:0007669"/>
    <property type="project" value="UniProtKB-SubCell"/>
</dbReference>
<evidence type="ECO:0000256" key="5">
    <source>
        <dbReference type="ARBA" id="ARBA00008378"/>
    </source>
</evidence>
<evidence type="ECO:0000313" key="19">
    <source>
        <dbReference type="Proteomes" id="UP000075418"/>
    </source>
</evidence>
<dbReference type="SUPFAM" id="SSF53098">
    <property type="entry name" value="Ribonuclease H-like"/>
    <property type="match status" value="1"/>
</dbReference>
<dbReference type="InterPro" id="IPR024567">
    <property type="entry name" value="RNase_HII/HIII_dom"/>
</dbReference>
<keyword evidence="11 14" id="KW-0255">Endonuclease</keyword>
<dbReference type="Gene3D" id="3.30.420.10">
    <property type="entry name" value="Ribonuclease H-like superfamily/Ribonuclease H"/>
    <property type="match status" value="1"/>
</dbReference>
<sequence>MSNIVHKLSASEVNQLIKRLDFETSNLPQGMKAKLKYKGTVISIYNSNKVMFQGSNAESTANELLPHVSSNNTTKSSSSTKSSTKKSATHPPFNKYNCIGSDEAGSGDYFGPLTVCAAYVSKEHCQVLKTLGVDDSKKLTDTKIVELAEQLVTFIPHSLLTLDNKNYNIKQASGWSQVKMKAVLHNEAIKNVTAKIETDALDYIVIDQFAEPNVYKRYALTQLPFEERTCFETKGESKSLAIATASIISRYAFVKNMDHLSKKLNTTLPKGASNKVDLSAAKIIERWDINVLDDITKKHFANRNKALALVNKKNN</sequence>
<keyword evidence="8 14" id="KW-0963">Cytoplasm</keyword>
<accession>A0A151A5Y8</accession>
<dbReference type="HAMAP" id="MF_00053">
    <property type="entry name" value="RNase_HIII"/>
    <property type="match status" value="1"/>
</dbReference>
<dbReference type="Gene3D" id="3.30.310.10">
    <property type="entry name" value="TATA-Binding Protein"/>
    <property type="match status" value="1"/>
</dbReference>
<dbReference type="GO" id="GO:0003723">
    <property type="term" value="F:RNA binding"/>
    <property type="evidence" value="ECO:0007669"/>
    <property type="project" value="UniProtKB-UniRule"/>
</dbReference>
<dbReference type="AlphaFoldDB" id="A0A151A5Y8"/>
<evidence type="ECO:0000256" key="15">
    <source>
        <dbReference type="PROSITE-ProRule" id="PRU01319"/>
    </source>
</evidence>
<evidence type="ECO:0000256" key="1">
    <source>
        <dbReference type="ARBA" id="ARBA00000077"/>
    </source>
</evidence>
<organism evidence="18 19">
    <name type="scientific">Staphylococcus kloosii</name>
    <dbReference type="NCBI Taxonomy" id="29384"/>
    <lineage>
        <taxon>Bacteria</taxon>
        <taxon>Bacillati</taxon>
        <taxon>Bacillota</taxon>
        <taxon>Bacilli</taxon>
        <taxon>Bacillales</taxon>
        <taxon>Staphylococcaceae</taxon>
        <taxon>Staphylococcus</taxon>
    </lineage>
</organism>
<dbReference type="InterPro" id="IPR012337">
    <property type="entry name" value="RNaseH-like_sf"/>
</dbReference>
<evidence type="ECO:0000256" key="8">
    <source>
        <dbReference type="ARBA" id="ARBA00022490"/>
    </source>
</evidence>
<comment type="function">
    <text evidence="3 14">Endonuclease that specifically degrades the RNA of RNA-DNA hybrids.</text>
</comment>
<dbReference type="PANTHER" id="PTHR10954:SF23">
    <property type="entry name" value="RIBONUCLEASE"/>
    <property type="match status" value="1"/>
</dbReference>
<dbReference type="GO" id="GO:0032299">
    <property type="term" value="C:ribonuclease H2 complex"/>
    <property type="evidence" value="ECO:0007669"/>
    <property type="project" value="TreeGrafter"/>
</dbReference>
<dbReference type="InterPro" id="IPR012295">
    <property type="entry name" value="TBP_dom_sf"/>
</dbReference>
<evidence type="ECO:0000256" key="6">
    <source>
        <dbReference type="ARBA" id="ARBA00012180"/>
    </source>
</evidence>
<evidence type="ECO:0000256" key="10">
    <source>
        <dbReference type="ARBA" id="ARBA00022723"/>
    </source>
</evidence>
<dbReference type="CDD" id="cd06590">
    <property type="entry name" value="RNase_HII_bacteria_HIII_like"/>
    <property type="match status" value="1"/>
</dbReference>
<dbReference type="InterPro" id="IPR001352">
    <property type="entry name" value="RNase_HII/HIII"/>
</dbReference>
<feature type="compositionally biased region" description="Low complexity" evidence="16">
    <location>
        <begin position="69"/>
        <end position="82"/>
    </location>
</feature>
<evidence type="ECO:0000256" key="12">
    <source>
        <dbReference type="ARBA" id="ARBA00022801"/>
    </source>
</evidence>
<feature type="binding site" evidence="14 15">
    <location>
        <position position="103"/>
    </location>
    <ligand>
        <name>a divalent metal cation</name>
        <dbReference type="ChEBI" id="CHEBI:60240"/>
    </ligand>
</feature>
<dbReference type="InterPro" id="IPR004641">
    <property type="entry name" value="RNase_HIII"/>
</dbReference>
<dbReference type="EC" id="3.1.26.4" evidence="6 14"/>
<dbReference type="GO" id="GO:0000287">
    <property type="term" value="F:magnesium ion binding"/>
    <property type="evidence" value="ECO:0007669"/>
    <property type="project" value="UniProtKB-UniRule"/>
</dbReference>
<dbReference type="Pfam" id="PF01351">
    <property type="entry name" value="RNase_HII"/>
    <property type="match status" value="1"/>
</dbReference>
<evidence type="ECO:0000256" key="4">
    <source>
        <dbReference type="ARBA" id="ARBA00004496"/>
    </source>
</evidence>
<dbReference type="EMBL" id="LUGM01000002">
    <property type="protein sequence ID" value="KYH14772.1"/>
    <property type="molecule type" value="Genomic_DNA"/>
</dbReference>
<dbReference type="InterPro" id="IPR024568">
    <property type="entry name" value="RNase_HIII_N"/>
</dbReference>
<evidence type="ECO:0000313" key="18">
    <source>
        <dbReference type="EMBL" id="KYH14772.1"/>
    </source>
</evidence>
<keyword evidence="13 14" id="KW-0460">Magnesium</keyword>
<feature type="domain" description="RNase H type-2" evidence="17">
    <location>
        <begin position="96"/>
        <end position="312"/>
    </location>
</feature>
<evidence type="ECO:0000256" key="9">
    <source>
        <dbReference type="ARBA" id="ARBA00022722"/>
    </source>
</evidence>
<evidence type="ECO:0000259" key="17">
    <source>
        <dbReference type="PROSITE" id="PS51975"/>
    </source>
</evidence>
<gene>
    <name evidence="14" type="primary">rnhC</name>
    <name evidence="18" type="ORF">A0131_08285</name>
</gene>
<feature type="binding site" evidence="14 15">
    <location>
        <position position="207"/>
    </location>
    <ligand>
        <name>a divalent metal cation</name>
        <dbReference type="ChEBI" id="CHEBI:60240"/>
    </ligand>
</feature>
<dbReference type="FunFam" id="3.30.420.10:FF:000047">
    <property type="entry name" value="Ribonuclease HIII"/>
    <property type="match status" value="1"/>
</dbReference>
<dbReference type="GO" id="GO:0006298">
    <property type="term" value="P:mismatch repair"/>
    <property type="evidence" value="ECO:0007669"/>
    <property type="project" value="TreeGrafter"/>
</dbReference>
<comment type="similarity">
    <text evidence="5 14">Belongs to the RNase HII family. RnhC subfamily.</text>
</comment>
<dbReference type="RefSeq" id="WP_061854934.1">
    <property type="nucleotide sequence ID" value="NZ_LUGM01000002.1"/>
</dbReference>
<dbReference type="InterPro" id="IPR036397">
    <property type="entry name" value="RNaseH_sf"/>
</dbReference>
<name>A0A151A5Y8_9STAP</name>
<evidence type="ECO:0000256" key="2">
    <source>
        <dbReference type="ARBA" id="ARBA00001946"/>
    </source>
</evidence>
<evidence type="ECO:0000256" key="7">
    <source>
        <dbReference type="ARBA" id="ARBA00021407"/>
    </source>
</evidence>
<comment type="cofactor">
    <cofactor evidence="14 15">
        <name>Mn(2+)</name>
        <dbReference type="ChEBI" id="CHEBI:29035"/>
    </cofactor>
    <cofactor evidence="14 15">
        <name>Mg(2+)</name>
        <dbReference type="ChEBI" id="CHEBI:18420"/>
    </cofactor>
    <text evidence="14 15">Manganese or magnesium. Binds 1 divalent metal ion per monomer in the absence of substrate. May bind a second metal ion after substrate binding.</text>
</comment>
<dbReference type="PANTHER" id="PTHR10954">
    <property type="entry name" value="RIBONUCLEASE H2 SUBUNIT A"/>
    <property type="match status" value="1"/>
</dbReference>
<comment type="subcellular location">
    <subcellularLocation>
        <location evidence="4 14">Cytoplasm</location>
    </subcellularLocation>
</comment>
<feature type="region of interest" description="Disordered" evidence="16">
    <location>
        <begin position="67"/>
        <end position="89"/>
    </location>
</feature>
<dbReference type="PROSITE" id="PS51975">
    <property type="entry name" value="RNASE_H_2"/>
    <property type="match status" value="1"/>
</dbReference>
<dbReference type="Proteomes" id="UP000075418">
    <property type="component" value="Unassembled WGS sequence"/>
</dbReference>
<feature type="binding site" evidence="14 15">
    <location>
        <position position="102"/>
    </location>
    <ligand>
        <name>a divalent metal cation</name>
        <dbReference type="ChEBI" id="CHEBI:60240"/>
    </ligand>
</feature>
<evidence type="ECO:0000256" key="11">
    <source>
        <dbReference type="ARBA" id="ARBA00022759"/>
    </source>
</evidence>
<comment type="catalytic activity">
    <reaction evidence="1 14 15">
        <text>Endonucleolytic cleavage to 5'-phosphomonoester.</text>
        <dbReference type="EC" id="3.1.26.4"/>
    </reaction>
</comment>
<dbReference type="PIRSF" id="PIRSF037748">
    <property type="entry name" value="RnhC"/>
    <property type="match status" value="1"/>
</dbReference>
<dbReference type="Pfam" id="PF11858">
    <property type="entry name" value="DUF3378"/>
    <property type="match status" value="1"/>
</dbReference>
<reference evidence="18 19" key="1">
    <citation type="submission" date="2016-02" db="EMBL/GenBank/DDBJ databases">
        <title>Draft genome sequence of hydrocarbon degrading Staphylococcus saprophyticus Strain CNV2, isolated from crude-oil contaminated soil from Noonmati Oil Refinery, Guwahati, Assam, India.</title>
        <authorList>
            <person name="Mukherjee A."/>
            <person name="Chettri B."/>
            <person name="Langpoklakpam J."/>
            <person name="Singh A.K."/>
            <person name="Chattopadhyay D.J."/>
        </authorList>
    </citation>
    <scope>NUCLEOTIDE SEQUENCE [LARGE SCALE GENOMIC DNA]</scope>
    <source>
        <strain evidence="18 19">CNV2</strain>
    </source>
</reference>
<protein>
    <recommendedName>
        <fullName evidence="7 14">Ribonuclease HIII</fullName>
        <shortName evidence="14">RNase HIII</shortName>
        <ecNumber evidence="6 14">3.1.26.4</ecNumber>
    </recommendedName>
</protein>
<keyword evidence="9 14" id="KW-0540">Nuclease</keyword>
<evidence type="ECO:0000256" key="13">
    <source>
        <dbReference type="ARBA" id="ARBA00022842"/>
    </source>
</evidence>
<keyword evidence="12 14" id="KW-0378">Hydrolase</keyword>
<proteinExistence type="inferred from homology"/>
<keyword evidence="10 14" id="KW-0479">Metal-binding</keyword>
<evidence type="ECO:0000256" key="16">
    <source>
        <dbReference type="SAM" id="MobiDB-lite"/>
    </source>
</evidence>
<comment type="cofactor">
    <cofactor evidence="2">
        <name>Mg(2+)</name>
        <dbReference type="ChEBI" id="CHEBI:18420"/>
    </cofactor>
</comment>
<comment type="caution">
    <text evidence="18">The sequence shown here is derived from an EMBL/GenBank/DDBJ whole genome shotgun (WGS) entry which is preliminary data.</text>
</comment>
<evidence type="ECO:0000256" key="14">
    <source>
        <dbReference type="HAMAP-Rule" id="MF_00053"/>
    </source>
</evidence>
<dbReference type="GO" id="GO:0004523">
    <property type="term" value="F:RNA-DNA hybrid ribonuclease activity"/>
    <property type="evidence" value="ECO:0007669"/>
    <property type="project" value="UniProtKB-UniRule"/>
</dbReference>
<dbReference type="NCBIfam" id="TIGR00716">
    <property type="entry name" value="rnhC"/>
    <property type="match status" value="1"/>
</dbReference>